<evidence type="ECO:0000313" key="2">
    <source>
        <dbReference type="EMBL" id="GAA2495274.1"/>
    </source>
</evidence>
<comment type="caution">
    <text evidence="2">The sequence shown here is derived from an EMBL/GenBank/DDBJ whole genome shotgun (WGS) entry which is preliminary data.</text>
</comment>
<evidence type="ECO:0000256" key="1">
    <source>
        <dbReference type="SAM" id="MobiDB-lite"/>
    </source>
</evidence>
<organism evidence="2 3">
    <name type="scientific">Streptomyces graminearus</name>
    <dbReference type="NCBI Taxonomy" id="284030"/>
    <lineage>
        <taxon>Bacteria</taxon>
        <taxon>Bacillati</taxon>
        <taxon>Actinomycetota</taxon>
        <taxon>Actinomycetes</taxon>
        <taxon>Kitasatosporales</taxon>
        <taxon>Streptomycetaceae</taxon>
        <taxon>Streptomyces</taxon>
    </lineage>
</organism>
<protein>
    <submittedName>
        <fullName evidence="2">Uncharacterized protein</fullName>
    </submittedName>
</protein>
<feature type="region of interest" description="Disordered" evidence="1">
    <location>
        <begin position="1"/>
        <end position="65"/>
    </location>
</feature>
<keyword evidence="3" id="KW-1185">Reference proteome</keyword>
<feature type="compositionally biased region" description="Basic and acidic residues" evidence="1">
    <location>
        <begin position="38"/>
        <end position="48"/>
    </location>
</feature>
<dbReference type="Proteomes" id="UP001501721">
    <property type="component" value="Unassembled WGS sequence"/>
</dbReference>
<sequence>MRGGGRRTAQRGDAGATDRSAARTLCEYLNRSSQSDGWDERDRGHEPPIARTHVPTWERPARGLQ</sequence>
<evidence type="ECO:0000313" key="3">
    <source>
        <dbReference type="Proteomes" id="UP001501721"/>
    </source>
</evidence>
<accession>A0ABP5ZCM2</accession>
<name>A0ABP5ZCM2_9ACTN</name>
<proteinExistence type="predicted"/>
<reference evidence="3" key="1">
    <citation type="journal article" date="2019" name="Int. J. Syst. Evol. Microbiol.">
        <title>The Global Catalogue of Microorganisms (GCM) 10K type strain sequencing project: providing services to taxonomists for standard genome sequencing and annotation.</title>
        <authorList>
            <consortium name="The Broad Institute Genomics Platform"/>
            <consortium name="The Broad Institute Genome Sequencing Center for Infectious Disease"/>
            <person name="Wu L."/>
            <person name="Ma J."/>
        </authorList>
    </citation>
    <scope>NUCLEOTIDE SEQUENCE [LARGE SCALE GENOMIC DNA]</scope>
    <source>
        <strain evidence="3">JCM 6923</strain>
    </source>
</reference>
<dbReference type="EMBL" id="BAAATL010000025">
    <property type="protein sequence ID" value="GAA2495274.1"/>
    <property type="molecule type" value="Genomic_DNA"/>
</dbReference>
<gene>
    <name evidence="2" type="ORF">GCM10010422_48550</name>
</gene>